<reference evidence="3 4" key="1">
    <citation type="journal article" date="2023" name="Hortic Res">
        <title>The complete reference genome for grapevine (Vitis vinifera L.) genetics and breeding.</title>
        <authorList>
            <person name="Shi X."/>
            <person name="Cao S."/>
            <person name="Wang X."/>
            <person name="Huang S."/>
            <person name="Wang Y."/>
            <person name="Liu Z."/>
            <person name="Liu W."/>
            <person name="Leng X."/>
            <person name="Peng Y."/>
            <person name="Wang N."/>
            <person name="Wang Y."/>
            <person name="Ma Z."/>
            <person name="Xu X."/>
            <person name="Zhang F."/>
            <person name="Xue H."/>
            <person name="Zhong H."/>
            <person name="Wang Y."/>
            <person name="Zhang K."/>
            <person name="Velt A."/>
            <person name="Avia K."/>
            <person name="Holtgrawe D."/>
            <person name="Grimplet J."/>
            <person name="Matus J.T."/>
            <person name="Ware D."/>
            <person name="Wu X."/>
            <person name="Wang H."/>
            <person name="Liu C."/>
            <person name="Fang Y."/>
            <person name="Rustenholz C."/>
            <person name="Cheng Z."/>
            <person name="Xiao H."/>
            <person name="Zhou Y."/>
        </authorList>
    </citation>
    <scope>NUCLEOTIDE SEQUENCE [LARGE SCALE GENOMIC DNA]</scope>
    <source>
        <strain evidence="4">cv. Pinot noir / PN40024</strain>
        <tissue evidence="3">Leaf</tissue>
    </source>
</reference>
<dbReference type="PANTHER" id="PTHR24015">
    <property type="entry name" value="OS07G0578800 PROTEIN-RELATED"/>
    <property type="match status" value="1"/>
</dbReference>
<evidence type="ECO:0000313" key="3">
    <source>
        <dbReference type="EMBL" id="WJZ88613.1"/>
    </source>
</evidence>
<feature type="repeat" description="PPR" evidence="2">
    <location>
        <begin position="226"/>
        <end position="260"/>
    </location>
</feature>
<dbReference type="Gene3D" id="1.25.40.10">
    <property type="entry name" value="Tetratricopeptide repeat domain"/>
    <property type="match status" value="5"/>
</dbReference>
<feature type="repeat" description="PPR" evidence="2">
    <location>
        <begin position="429"/>
        <end position="463"/>
    </location>
</feature>
<dbReference type="PANTHER" id="PTHR24015:SF2025">
    <property type="entry name" value="REPEAT-CONTAINING PROTEIN, PUTATIVE-RELATED"/>
    <property type="match status" value="1"/>
</dbReference>
<dbReference type="Proteomes" id="UP001227230">
    <property type="component" value="Chromosome 6"/>
</dbReference>
<evidence type="ECO:0008006" key="5">
    <source>
        <dbReference type="Google" id="ProtNLM"/>
    </source>
</evidence>
<feature type="repeat" description="PPR" evidence="2">
    <location>
        <begin position="125"/>
        <end position="159"/>
    </location>
</feature>
<dbReference type="InterPro" id="IPR002885">
    <property type="entry name" value="PPR_rpt"/>
</dbReference>
<dbReference type="InterPro" id="IPR046960">
    <property type="entry name" value="PPR_At4g14850-like_plant"/>
</dbReference>
<dbReference type="NCBIfam" id="TIGR00756">
    <property type="entry name" value="PPR"/>
    <property type="match status" value="7"/>
</dbReference>
<keyword evidence="1" id="KW-0677">Repeat</keyword>
<dbReference type="EMBL" id="CP126653">
    <property type="protein sequence ID" value="WJZ88613.1"/>
    <property type="molecule type" value="Genomic_DNA"/>
</dbReference>
<accession>A0ABY9C1A6</accession>
<feature type="repeat" description="PPR" evidence="2">
    <location>
        <begin position="530"/>
        <end position="560"/>
    </location>
</feature>
<sequence>MGMTTASMGLQRLTLSPTKIQIKDPKHWNSVIKHQANLKNDQAILSAYTQMESLGVLPNNTTLPLVLKACAAQNAVERGKSIHRSIQGTDLMDDVRVGTAVVDFYCKCGFVEDARCVFDAMSDRDVVLWNAMVYGYVGWGCYEEAMLLVREMGRENLRPNSRTMVALLLACEGASELRLGRGVHGYCLRNGMFDSNPHVATALIGFYLRFDMRVLPLLFDLMVVRNIVSWNAMISGYYDVGDYFKALELFVQMLVDEVKFDCVTMLVAVQACAELGSLKLGKQIHQLAIKFEFVEDLYILNALLNMYSNNGSLESSHQLFESVPNRDAPLWNSMISAYAAFGCHEEAMDLFIRMQSEGVKKDERTVVIMLSMCEELASGLLKGKSLHAHVIKSGMRIDASLGNALLSMYTELNCVESVQKIFDRMKGVDIISWNTMILALARNTLRAQACELFERMRESEIKPNSYTIISILAACEDVTCLDFGRSIHGYVMKHSIEINQPLRTALADMYMNCGDEATARDLFEGCPDRDLISWNAMIASYVKNNQAHKALLLFHRMISEAEPNSVTIINVLSSFTHLATLPQGQSLHAYVTRRGFSLGLDLSLANAFITMYARCGSLQSAENIFKTLPKRNIISWNAMIAGYGMNGRGSDAMLAFSQMLEDGFRPNGVTFVSVLSACSHSGFIEMGLQLFHSMVQDFNVTPELVHYSCIVDLLARGGCIDEAREFIDSMPIEPDASVWRALLSSCRAYSDAKQAKTIFEKLDKLEPMNAGNYVLLSNVYATAGLWLEVRRIRTWLKEKGLRKPPGISWIIVKNQVHCFSAGDRSHPQSDKIYAKLSILLSSMRETGYDPDLRWVFHEEDD</sequence>
<feature type="repeat" description="PPR" evidence="2">
    <location>
        <begin position="327"/>
        <end position="361"/>
    </location>
</feature>
<dbReference type="Pfam" id="PF13041">
    <property type="entry name" value="PPR_2"/>
    <property type="match status" value="4"/>
</dbReference>
<organism evidence="3 4">
    <name type="scientific">Vitis vinifera</name>
    <name type="common">Grape</name>
    <dbReference type="NCBI Taxonomy" id="29760"/>
    <lineage>
        <taxon>Eukaryota</taxon>
        <taxon>Viridiplantae</taxon>
        <taxon>Streptophyta</taxon>
        <taxon>Embryophyta</taxon>
        <taxon>Tracheophyta</taxon>
        <taxon>Spermatophyta</taxon>
        <taxon>Magnoliopsida</taxon>
        <taxon>eudicotyledons</taxon>
        <taxon>Gunneridae</taxon>
        <taxon>Pentapetalae</taxon>
        <taxon>rosids</taxon>
        <taxon>Vitales</taxon>
        <taxon>Vitaceae</taxon>
        <taxon>Viteae</taxon>
        <taxon>Vitis</taxon>
    </lineage>
</organism>
<evidence type="ECO:0000256" key="2">
    <source>
        <dbReference type="PROSITE-ProRule" id="PRU00708"/>
    </source>
</evidence>
<dbReference type="InterPro" id="IPR011990">
    <property type="entry name" value="TPR-like_helical_dom_sf"/>
</dbReference>
<dbReference type="PROSITE" id="PS51375">
    <property type="entry name" value="PPR"/>
    <property type="match status" value="6"/>
</dbReference>
<dbReference type="Pfam" id="PF01535">
    <property type="entry name" value="PPR"/>
    <property type="match status" value="5"/>
</dbReference>
<dbReference type="InterPro" id="IPR046849">
    <property type="entry name" value="E2_motif"/>
</dbReference>
<evidence type="ECO:0000313" key="4">
    <source>
        <dbReference type="Proteomes" id="UP001227230"/>
    </source>
</evidence>
<dbReference type="Pfam" id="PF20430">
    <property type="entry name" value="Eplus_motif"/>
    <property type="match status" value="1"/>
</dbReference>
<feature type="repeat" description="PPR" evidence="2">
    <location>
        <begin position="632"/>
        <end position="666"/>
    </location>
</feature>
<dbReference type="Pfam" id="PF20431">
    <property type="entry name" value="E_motif"/>
    <property type="match status" value="1"/>
</dbReference>
<gene>
    <name evidence="3" type="ORF">VitviT2T_007894</name>
</gene>
<proteinExistence type="predicted"/>
<evidence type="ECO:0000256" key="1">
    <source>
        <dbReference type="ARBA" id="ARBA00022737"/>
    </source>
</evidence>
<keyword evidence="4" id="KW-1185">Reference proteome</keyword>
<protein>
    <recommendedName>
        <fullName evidence="5">Pentatricopeptide repeat-containing protein</fullName>
    </recommendedName>
</protein>
<dbReference type="InterPro" id="IPR046848">
    <property type="entry name" value="E_motif"/>
</dbReference>
<name>A0ABY9C1A6_VITVI</name>